<proteinExistence type="predicted"/>
<protein>
    <recommendedName>
        <fullName evidence="3">Adenylate kinase</fullName>
    </recommendedName>
</protein>
<dbReference type="Gene3D" id="3.40.50.300">
    <property type="entry name" value="P-loop containing nucleotide triphosphate hydrolases"/>
    <property type="match status" value="1"/>
</dbReference>
<evidence type="ECO:0000313" key="1">
    <source>
        <dbReference type="EMBL" id="KJA14771.1"/>
    </source>
</evidence>
<sequence length="223" mass="24631">MSIPGVPNSAHAVVADGAGRIPPLLGDGHGHYRVHILGNSGSGKTTTGTALAALLGVPFIPMDTLLYNPGWVRASGDEFRARLRAALDSDARGWVADGNYTKTAGRMAFEEATDIIWLDPPLYVYFPRLLLRTFLGLFRLVPPCSPGCFESPMQVFFSRKSIVWWCVSNHWNTRRRNAARMELIGIEAGSDVAGRKMRRFGGWGTDVKEWLRDVAAMLRSKKD</sequence>
<reference evidence="2" key="1">
    <citation type="submission" date="2014-04" db="EMBL/GenBank/DDBJ databases">
        <title>Evolutionary Origins and Diversification of the Mycorrhizal Mutualists.</title>
        <authorList>
            <consortium name="DOE Joint Genome Institute"/>
            <consortium name="Mycorrhizal Genomics Consortium"/>
            <person name="Kohler A."/>
            <person name="Kuo A."/>
            <person name="Nagy L.G."/>
            <person name="Floudas D."/>
            <person name="Copeland A."/>
            <person name="Barry K.W."/>
            <person name="Cichocki N."/>
            <person name="Veneault-Fourrey C."/>
            <person name="LaButti K."/>
            <person name="Lindquist E.A."/>
            <person name="Lipzen A."/>
            <person name="Lundell T."/>
            <person name="Morin E."/>
            <person name="Murat C."/>
            <person name="Riley R."/>
            <person name="Ohm R."/>
            <person name="Sun H."/>
            <person name="Tunlid A."/>
            <person name="Henrissat B."/>
            <person name="Grigoriev I.V."/>
            <person name="Hibbett D.S."/>
            <person name="Martin F."/>
        </authorList>
    </citation>
    <scope>NUCLEOTIDE SEQUENCE [LARGE SCALE GENOMIC DNA]</scope>
    <source>
        <strain evidence="2">FD-334 SS-4</strain>
    </source>
</reference>
<keyword evidence="2" id="KW-1185">Reference proteome</keyword>
<dbReference type="SUPFAM" id="SSF52540">
    <property type="entry name" value="P-loop containing nucleoside triphosphate hydrolases"/>
    <property type="match status" value="1"/>
</dbReference>
<gene>
    <name evidence="1" type="ORF">HYPSUDRAFT_194820</name>
</gene>
<dbReference type="Proteomes" id="UP000054270">
    <property type="component" value="Unassembled WGS sequence"/>
</dbReference>
<dbReference type="InterPro" id="IPR027417">
    <property type="entry name" value="P-loop_NTPase"/>
</dbReference>
<evidence type="ECO:0008006" key="3">
    <source>
        <dbReference type="Google" id="ProtNLM"/>
    </source>
</evidence>
<dbReference type="InterPro" id="IPR052922">
    <property type="entry name" value="Cytidylate_Kinase-2"/>
</dbReference>
<dbReference type="EMBL" id="KN817665">
    <property type="protein sequence ID" value="KJA14771.1"/>
    <property type="molecule type" value="Genomic_DNA"/>
</dbReference>
<accession>A0A0D2NDT2</accession>
<dbReference type="AlphaFoldDB" id="A0A0D2NDT2"/>
<dbReference type="PANTHER" id="PTHR37816">
    <property type="entry name" value="YALI0E33011P"/>
    <property type="match status" value="1"/>
</dbReference>
<organism evidence="1 2">
    <name type="scientific">Hypholoma sublateritium (strain FD-334 SS-4)</name>
    <dbReference type="NCBI Taxonomy" id="945553"/>
    <lineage>
        <taxon>Eukaryota</taxon>
        <taxon>Fungi</taxon>
        <taxon>Dikarya</taxon>
        <taxon>Basidiomycota</taxon>
        <taxon>Agaricomycotina</taxon>
        <taxon>Agaricomycetes</taxon>
        <taxon>Agaricomycetidae</taxon>
        <taxon>Agaricales</taxon>
        <taxon>Agaricineae</taxon>
        <taxon>Strophariaceae</taxon>
        <taxon>Hypholoma</taxon>
    </lineage>
</organism>
<evidence type="ECO:0000313" key="2">
    <source>
        <dbReference type="Proteomes" id="UP000054270"/>
    </source>
</evidence>
<dbReference type="PANTHER" id="PTHR37816:SF1">
    <property type="entry name" value="TOXIN"/>
    <property type="match status" value="1"/>
</dbReference>
<dbReference type="OrthoDB" id="65590at2759"/>
<name>A0A0D2NDT2_HYPSF</name>